<proteinExistence type="predicted"/>
<gene>
    <name evidence="1" type="ORF">M8C21_031597</name>
</gene>
<organism evidence="1 2">
    <name type="scientific">Ambrosia artemisiifolia</name>
    <name type="common">Common ragweed</name>
    <dbReference type="NCBI Taxonomy" id="4212"/>
    <lineage>
        <taxon>Eukaryota</taxon>
        <taxon>Viridiplantae</taxon>
        <taxon>Streptophyta</taxon>
        <taxon>Embryophyta</taxon>
        <taxon>Tracheophyta</taxon>
        <taxon>Spermatophyta</taxon>
        <taxon>Magnoliopsida</taxon>
        <taxon>eudicotyledons</taxon>
        <taxon>Gunneridae</taxon>
        <taxon>Pentapetalae</taxon>
        <taxon>asterids</taxon>
        <taxon>campanulids</taxon>
        <taxon>Asterales</taxon>
        <taxon>Asteraceae</taxon>
        <taxon>Asteroideae</taxon>
        <taxon>Heliantheae alliance</taxon>
        <taxon>Heliantheae</taxon>
        <taxon>Ambrosia</taxon>
    </lineage>
</organism>
<reference evidence="1" key="1">
    <citation type="submission" date="2022-06" db="EMBL/GenBank/DDBJ databases">
        <title>Uncovering the hologenomic basis of an extraordinary plant invasion.</title>
        <authorList>
            <person name="Bieker V.C."/>
            <person name="Martin M.D."/>
            <person name="Gilbert T."/>
            <person name="Hodgins K."/>
            <person name="Battlay P."/>
            <person name="Petersen B."/>
            <person name="Wilson J."/>
        </authorList>
    </citation>
    <scope>NUCLEOTIDE SEQUENCE</scope>
    <source>
        <strain evidence="1">AA19_3_7</strain>
        <tissue evidence="1">Leaf</tissue>
    </source>
</reference>
<sequence>MMDTGQLELSRNQGYP</sequence>
<evidence type="ECO:0000313" key="1">
    <source>
        <dbReference type="EMBL" id="KAI7738468.1"/>
    </source>
</evidence>
<dbReference type="AlphaFoldDB" id="A0AAD5CAN3"/>
<name>A0AAD5CAN3_AMBAR</name>
<dbReference type="Proteomes" id="UP001206925">
    <property type="component" value="Unassembled WGS sequence"/>
</dbReference>
<keyword evidence="2" id="KW-1185">Reference proteome</keyword>
<protein>
    <submittedName>
        <fullName evidence="1">Uncharacterized protein</fullName>
    </submittedName>
</protein>
<dbReference type="EMBL" id="JAMZMK010008811">
    <property type="protein sequence ID" value="KAI7738468.1"/>
    <property type="molecule type" value="Genomic_DNA"/>
</dbReference>
<comment type="caution">
    <text evidence="1">The sequence shown here is derived from an EMBL/GenBank/DDBJ whole genome shotgun (WGS) entry which is preliminary data.</text>
</comment>
<evidence type="ECO:0000313" key="2">
    <source>
        <dbReference type="Proteomes" id="UP001206925"/>
    </source>
</evidence>
<accession>A0AAD5CAN3</accession>